<accession>A0A9W8HMY6</accession>
<dbReference type="GO" id="GO:0000445">
    <property type="term" value="C:THO complex part of transcription export complex"/>
    <property type="evidence" value="ECO:0007669"/>
    <property type="project" value="InterPro"/>
</dbReference>
<dbReference type="Proteomes" id="UP001140094">
    <property type="component" value="Unassembled WGS sequence"/>
</dbReference>
<dbReference type="OrthoDB" id="205166at2759"/>
<reference evidence="5" key="1">
    <citation type="submission" date="2022-07" db="EMBL/GenBank/DDBJ databases">
        <title>Phylogenomic reconstructions and comparative analyses of Kickxellomycotina fungi.</title>
        <authorList>
            <person name="Reynolds N.K."/>
            <person name="Stajich J.E."/>
            <person name="Barry K."/>
            <person name="Grigoriev I.V."/>
            <person name="Crous P."/>
            <person name="Smith M.E."/>
        </authorList>
    </citation>
    <scope>NUCLEOTIDE SEQUENCE</scope>
    <source>
        <strain evidence="5">NRRL 1565</strain>
    </source>
</reference>
<gene>
    <name evidence="5" type="ORF">H4R20_007311</name>
</gene>
<dbReference type="AlphaFoldDB" id="A0A9W8HMY6"/>
<evidence type="ECO:0000256" key="1">
    <source>
        <dbReference type="ARBA" id="ARBA00004123"/>
    </source>
</evidence>
<feature type="coiled-coil region" evidence="3">
    <location>
        <begin position="45"/>
        <end position="119"/>
    </location>
</feature>
<feature type="compositionally biased region" description="Low complexity" evidence="4">
    <location>
        <begin position="223"/>
        <end position="238"/>
    </location>
</feature>
<keyword evidence="6" id="KW-1185">Reference proteome</keyword>
<keyword evidence="3" id="KW-0175">Coiled coil</keyword>
<dbReference type="InterPro" id="IPR008501">
    <property type="entry name" value="THOC7/Mft1"/>
</dbReference>
<dbReference type="GO" id="GO:0006397">
    <property type="term" value="P:mRNA processing"/>
    <property type="evidence" value="ECO:0007669"/>
    <property type="project" value="InterPro"/>
</dbReference>
<evidence type="ECO:0000256" key="3">
    <source>
        <dbReference type="SAM" id="Coils"/>
    </source>
</evidence>
<evidence type="ECO:0000313" key="6">
    <source>
        <dbReference type="Proteomes" id="UP001140094"/>
    </source>
</evidence>
<evidence type="ECO:0000256" key="4">
    <source>
        <dbReference type="SAM" id="MobiDB-lite"/>
    </source>
</evidence>
<feature type="compositionally biased region" description="Acidic residues" evidence="4">
    <location>
        <begin position="239"/>
        <end position="255"/>
    </location>
</feature>
<comment type="subcellular location">
    <subcellularLocation>
        <location evidence="1">Nucleus</location>
    </subcellularLocation>
</comment>
<feature type="region of interest" description="Disordered" evidence="4">
    <location>
        <begin position="206"/>
        <end position="255"/>
    </location>
</feature>
<keyword evidence="2" id="KW-0539">Nucleus</keyword>
<dbReference type="Pfam" id="PF05615">
    <property type="entry name" value="THOC7"/>
    <property type="match status" value="1"/>
</dbReference>
<comment type="caution">
    <text evidence="5">The sequence shown here is derived from an EMBL/GenBank/DDBJ whole genome shotgun (WGS) entry which is preliminary data.</text>
</comment>
<protein>
    <submittedName>
        <fullName evidence="5">Uncharacterized protein</fullName>
    </submittedName>
</protein>
<evidence type="ECO:0000313" key="5">
    <source>
        <dbReference type="EMBL" id="KAJ2788757.1"/>
    </source>
</evidence>
<sequence>MCSRHSRLSPDETQQACKQVLQEVRWFRHTIQAAVQSQRRCMQEIRLYTEQQTALEDQIGEARAEAARLEDSLEESRSHKRHKIAYDEIASEANKRPARARLEAEIGEINGEIEQLVQEEASYEAVTRSLHTQYSVVVDELTKLADLSKSALNMQDLGIYLGDGEMHAEKAGFEGNLHASAGMTPATLHQPYDSHDDFGTPIDNVILDDPNASGEDRTDARSDATAAQDDVADVGMVAAEEEGEEGECGDEEDEE</sequence>
<evidence type="ECO:0000256" key="2">
    <source>
        <dbReference type="ARBA" id="ARBA00023242"/>
    </source>
</evidence>
<name>A0A9W8HMY6_9FUNG</name>
<feature type="non-terminal residue" evidence="5">
    <location>
        <position position="255"/>
    </location>
</feature>
<organism evidence="5 6">
    <name type="scientific">Coemansia guatemalensis</name>
    <dbReference type="NCBI Taxonomy" id="2761395"/>
    <lineage>
        <taxon>Eukaryota</taxon>
        <taxon>Fungi</taxon>
        <taxon>Fungi incertae sedis</taxon>
        <taxon>Zoopagomycota</taxon>
        <taxon>Kickxellomycotina</taxon>
        <taxon>Kickxellomycetes</taxon>
        <taxon>Kickxellales</taxon>
        <taxon>Kickxellaceae</taxon>
        <taxon>Coemansia</taxon>
    </lineage>
</organism>
<proteinExistence type="predicted"/>
<dbReference type="EMBL" id="JANBUO010004007">
    <property type="protein sequence ID" value="KAJ2788757.1"/>
    <property type="molecule type" value="Genomic_DNA"/>
</dbReference>